<dbReference type="InterPro" id="IPR009022">
    <property type="entry name" value="EFG_III"/>
</dbReference>
<dbReference type="InterPro" id="IPR035649">
    <property type="entry name" value="EFG_V"/>
</dbReference>
<dbReference type="SUPFAM" id="SSF52540">
    <property type="entry name" value="P-loop containing nucleoside triphosphate hydrolases"/>
    <property type="match status" value="1"/>
</dbReference>
<evidence type="ECO:0000256" key="1">
    <source>
        <dbReference type="ARBA" id="ARBA00022741"/>
    </source>
</evidence>
<name>A0ABR7HMG8_9FIRM</name>
<evidence type="ECO:0000256" key="2">
    <source>
        <dbReference type="ARBA" id="ARBA00023134"/>
    </source>
</evidence>
<dbReference type="InterPro" id="IPR005517">
    <property type="entry name" value="Transl_elong_EFG/EF2_IV"/>
</dbReference>
<dbReference type="Gene3D" id="3.30.230.10">
    <property type="match status" value="1"/>
</dbReference>
<dbReference type="InterPro" id="IPR020568">
    <property type="entry name" value="Ribosomal_Su5_D2-typ_SF"/>
</dbReference>
<proteinExistence type="predicted"/>
<dbReference type="CDD" id="cd16262">
    <property type="entry name" value="EFG_III"/>
    <property type="match status" value="1"/>
</dbReference>
<organism evidence="4 5">
    <name type="scientific">Ruminococcus intestinalis</name>
    <dbReference type="NCBI Taxonomy" id="2763066"/>
    <lineage>
        <taxon>Bacteria</taxon>
        <taxon>Bacillati</taxon>
        <taxon>Bacillota</taxon>
        <taxon>Clostridia</taxon>
        <taxon>Eubacteriales</taxon>
        <taxon>Oscillospiraceae</taxon>
        <taxon>Ruminococcus</taxon>
    </lineage>
</organism>
<dbReference type="Pfam" id="PF00009">
    <property type="entry name" value="GTP_EFTU"/>
    <property type="match status" value="1"/>
</dbReference>
<dbReference type="InterPro" id="IPR000640">
    <property type="entry name" value="EFG_V-like"/>
</dbReference>
<evidence type="ECO:0000313" key="5">
    <source>
        <dbReference type="Proteomes" id="UP000636755"/>
    </source>
</evidence>
<comment type="caution">
    <text evidence="4">The sequence shown here is derived from an EMBL/GenBank/DDBJ whole genome shotgun (WGS) entry which is preliminary data.</text>
</comment>
<dbReference type="Gene3D" id="3.30.70.870">
    <property type="entry name" value="Elongation Factor G (Translational Gtpase), domain 3"/>
    <property type="match status" value="1"/>
</dbReference>
<keyword evidence="4" id="KW-0251">Elongation factor</keyword>
<dbReference type="GO" id="GO:0003746">
    <property type="term" value="F:translation elongation factor activity"/>
    <property type="evidence" value="ECO:0007669"/>
    <property type="project" value="UniProtKB-KW"/>
</dbReference>
<dbReference type="EMBL" id="JACOPS010000004">
    <property type="protein sequence ID" value="MBC5728734.1"/>
    <property type="molecule type" value="Genomic_DNA"/>
</dbReference>
<dbReference type="PANTHER" id="PTHR43261">
    <property type="entry name" value="TRANSLATION ELONGATION FACTOR G-RELATED"/>
    <property type="match status" value="1"/>
</dbReference>
<protein>
    <submittedName>
        <fullName evidence="4">Elongation factor G</fullName>
    </submittedName>
</protein>
<gene>
    <name evidence="4" type="ORF">H8R91_09450</name>
</gene>
<dbReference type="SUPFAM" id="SSF54211">
    <property type="entry name" value="Ribosomal protein S5 domain 2-like"/>
    <property type="match status" value="1"/>
</dbReference>
<feature type="domain" description="Tr-type G" evidence="3">
    <location>
        <begin position="7"/>
        <end position="278"/>
    </location>
</feature>
<evidence type="ECO:0000259" key="3">
    <source>
        <dbReference type="PROSITE" id="PS51722"/>
    </source>
</evidence>
<dbReference type="InterPro" id="IPR041095">
    <property type="entry name" value="EFG_II"/>
</dbReference>
<keyword evidence="1" id="KW-0547">Nucleotide-binding</keyword>
<dbReference type="InterPro" id="IPR000795">
    <property type="entry name" value="T_Tr_GTP-bd_dom"/>
</dbReference>
<dbReference type="Pfam" id="PF14492">
    <property type="entry name" value="EFG_III"/>
    <property type="match status" value="1"/>
</dbReference>
<dbReference type="InterPro" id="IPR035647">
    <property type="entry name" value="EFG_III/V"/>
</dbReference>
<dbReference type="Gene3D" id="3.40.50.300">
    <property type="entry name" value="P-loop containing nucleotide triphosphate hydrolases"/>
    <property type="match status" value="1"/>
</dbReference>
<reference evidence="4 5" key="1">
    <citation type="submission" date="2020-08" db="EMBL/GenBank/DDBJ databases">
        <title>Genome public.</title>
        <authorList>
            <person name="Liu C."/>
            <person name="Sun Q."/>
        </authorList>
    </citation>
    <scope>NUCLEOTIDE SEQUENCE [LARGE SCALE GENOMIC DNA]</scope>
    <source>
        <strain evidence="4 5">NSJ-71</strain>
    </source>
</reference>
<dbReference type="NCBIfam" id="NF009381">
    <property type="entry name" value="PRK12740.1-5"/>
    <property type="match status" value="1"/>
</dbReference>
<accession>A0ABR7HMG8</accession>
<dbReference type="Pfam" id="PF03764">
    <property type="entry name" value="EFG_IV"/>
    <property type="match status" value="1"/>
</dbReference>
<dbReference type="SMART" id="SM00889">
    <property type="entry name" value="EFG_IV"/>
    <property type="match status" value="1"/>
</dbReference>
<dbReference type="PANTHER" id="PTHR43261:SF6">
    <property type="entry name" value="ELONGATION FACTOR G-LIKE PROTEIN"/>
    <property type="match status" value="1"/>
</dbReference>
<dbReference type="PROSITE" id="PS51722">
    <property type="entry name" value="G_TR_2"/>
    <property type="match status" value="1"/>
</dbReference>
<dbReference type="SUPFAM" id="SSF54980">
    <property type="entry name" value="EF-G C-terminal domain-like"/>
    <property type="match status" value="2"/>
</dbReference>
<dbReference type="Proteomes" id="UP000636755">
    <property type="component" value="Unassembled WGS sequence"/>
</dbReference>
<dbReference type="RefSeq" id="WP_186935799.1">
    <property type="nucleotide sequence ID" value="NZ_JACOPS010000004.1"/>
</dbReference>
<dbReference type="InterPro" id="IPR027417">
    <property type="entry name" value="P-loop_NTPase"/>
</dbReference>
<sequence>MKQYNAKKILNIALAGHGGCGKTSVAESMIYLAKASERLGNIADGNTVLDYDSEEIKRQTSILTSVAPIEWKNTKINIIDTPGLFDFEGGVAEGMRAADSALIVVSGKDGVNVGTEKAVKAATKAGLTKIFFVNGLCDESARFYRVFESLKATFGPTVCPVVVPYIVDGQANTYVNLFDYKAYKYDTDGSVVQTPLPDMGDRLEGLREAIKEAVAETSEELLDKFIMGEEFTPEEIILGVSKGVKDGTICPVFCGDAHNTFAFDQLLNSLVWLAPTAADKGDEIAVDVDGEPVEISVNENAAAAAVVFKTVVDPFVGKLSYVKVVSGKVSADTPLVNMRTGTQERIGKVLTVRGKKQVETDYIGAGDIGAIPKLASVKTGDTLCSPLRKVVLEGIDYPVSSYTMAIYPVTKGDEDKVAQGLAKLSEEDPTIKYVTNHETHEMLISGLGEQHLDVVISKLKSKFNVEAVLKKQKIAYRETIRKKVSAQGRYKKQSGGHGQFGDVWIEFEPCESEGLEFAERVVGGAVPKNFFPAVEKGLRDSIKKGVLAGYPMVGIRATLYDGSYHPVDSSEMSFKTAASMAYKNGIPNASPTLLEPIGSLKVTLPDSNMGDVMGEVNKRRGRVLGMTPAEDSGMQIVEGEVPMAEMDNFATYLRQVTQGRGSYEFAFARYEDAPANVAQKIIEKAKADAE</sequence>
<dbReference type="CDD" id="cd03713">
    <property type="entry name" value="EFG_mtEFG_C"/>
    <property type="match status" value="1"/>
</dbReference>
<keyword evidence="2" id="KW-0342">GTP-binding</keyword>
<dbReference type="Gene3D" id="3.30.70.240">
    <property type="match status" value="1"/>
</dbReference>
<dbReference type="InterPro" id="IPR014721">
    <property type="entry name" value="Ribsml_uS5_D2-typ_fold_subgr"/>
</dbReference>
<dbReference type="InterPro" id="IPR053905">
    <property type="entry name" value="EF-G-like_DII"/>
</dbReference>
<dbReference type="CDD" id="cd04088">
    <property type="entry name" value="EFG_mtEFG_II"/>
    <property type="match status" value="1"/>
</dbReference>
<dbReference type="InterPro" id="IPR009000">
    <property type="entry name" value="Transl_B-barrel_sf"/>
</dbReference>
<dbReference type="InterPro" id="IPR047872">
    <property type="entry name" value="EFG_IV"/>
</dbReference>
<evidence type="ECO:0000313" key="4">
    <source>
        <dbReference type="EMBL" id="MBC5728734.1"/>
    </source>
</evidence>
<dbReference type="Pfam" id="PF00679">
    <property type="entry name" value="EFG_C"/>
    <property type="match status" value="1"/>
</dbReference>
<dbReference type="SUPFAM" id="SSF50447">
    <property type="entry name" value="Translation proteins"/>
    <property type="match status" value="1"/>
</dbReference>
<dbReference type="Gene3D" id="2.40.30.10">
    <property type="entry name" value="Translation factors"/>
    <property type="match status" value="1"/>
</dbReference>
<dbReference type="SMART" id="SM00838">
    <property type="entry name" value="EFG_C"/>
    <property type="match status" value="1"/>
</dbReference>
<dbReference type="CDD" id="cd01434">
    <property type="entry name" value="EFG_mtEFG1_IV"/>
    <property type="match status" value="1"/>
</dbReference>
<dbReference type="Pfam" id="PF22042">
    <property type="entry name" value="EF-G_D2"/>
    <property type="match status" value="1"/>
</dbReference>
<keyword evidence="5" id="KW-1185">Reference proteome</keyword>
<keyword evidence="4" id="KW-0648">Protein biosynthesis</keyword>